<dbReference type="Gene3D" id="3.40.50.1820">
    <property type="entry name" value="alpha/beta hydrolase"/>
    <property type="match status" value="1"/>
</dbReference>
<accession>A0ABW2SVL2</accession>
<evidence type="ECO:0000256" key="1">
    <source>
        <dbReference type="SAM" id="MobiDB-lite"/>
    </source>
</evidence>
<sequence>MDGFVVQRRAAELTTSVLYDRAGTGWSDRAELPRTSTQVTDELRELLPVAGVSAPYLLVGHSLGGLYARHYARPFPRRGGGPGPGGARTRGLRLLHAPEAERAVPGMGPRRGVARGVARRDRPVLPRPVRPGDGRLATGDSRAANRRSRQPRNG</sequence>
<feature type="domain" description="AB hydrolase-1" evidence="2">
    <location>
        <begin position="8"/>
        <end position="127"/>
    </location>
</feature>
<name>A0ABW2SVL2_9ACTN</name>
<proteinExistence type="predicted"/>
<organism evidence="3 4">
    <name type="scientific">Streptosporangium amethystogenes subsp. fukuiense</name>
    <dbReference type="NCBI Taxonomy" id="698418"/>
    <lineage>
        <taxon>Bacteria</taxon>
        <taxon>Bacillati</taxon>
        <taxon>Actinomycetota</taxon>
        <taxon>Actinomycetes</taxon>
        <taxon>Streptosporangiales</taxon>
        <taxon>Streptosporangiaceae</taxon>
        <taxon>Streptosporangium</taxon>
    </lineage>
</organism>
<feature type="compositionally biased region" description="Basic residues" evidence="1">
    <location>
        <begin position="144"/>
        <end position="154"/>
    </location>
</feature>
<comment type="caution">
    <text evidence="3">The sequence shown here is derived from an EMBL/GenBank/DDBJ whole genome shotgun (WGS) entry which is preliminary data.</text>
</comment>
<protein>
    <submittedName>
        <fullName evidence="3">Alpha/beta fold hydrolase</fullName>
    </submittedName>
</protein>
<keyword evidence="4" id="KW-1185">Reference proteome</keyword>
<dbReference type="InterPro" id="IPR000073">
    <property type="entry name" value="AB_hydrolase_1"/>
</dbReference>
<evidence type="ECO:0000313" key="3">
    <source>
        <dbReference type="EMBL" id="MFC7599882.1"/>
    </source>
</evidence>
<dbReference type="Proteomes" id="UP001596514">
    <property type="component" value="Unassembled WGS sequence"/>
</dbReference>
<evidence type="ECO:0000259" key="2">
    <source>
        <dbReference type="Pfam" id="PF12697"/>
    </source>
</evidence>
<feature type="region of interest" description="Disordered" evidence="1">
    <location>
        <begin position="98"/>
        <end position="154"/>
    </location>
</feature>
<dbReference type="GO" id="GO:0016787">
    <property type="term" value="F:hydrolase activity"/>
    <property type="evidence" value="ECO:0007669"/>
    <property type="project" value="UniProtKB-KW"/>
</dbReference>
<dbReference type="Pfam" id="PF12697">
    <property type="entry name" value="Abhydrolase_6"/>
    <property type="match status" value="1"/>
</dbReference>
<keyword evidence="3" id="KW-0378">Hydrolase</keyword>
<reference evidence="4" key="1">
    <citation type="journal article" date="2019" name="Int. J. Syst. Evol. Microbiol.">
        <title>The Global Catalogue of Microorganisms (GCM) 10K type strain sequencing project: providing services to taxonomists for standard genome sequencing and annotation.</title>
        <authorList>
            <consortium name="The Broad Institute Genomics Platform"/>
            <consortium name="The Broad Institute Genome Sequencing Center for Infectious Disease"/>
            <person name="Wu L."/>
            <person name="Ma J."/>
        </authorList>
    </citation>
    <scope>NUCLEOTIDE SEQUENCE [LARGE SCALE GENOMIC DNA]</scope>
    <source>
        <strain evidence="4">JCM 10083</strain>
    </source>
</reference>
<evidence type="ECO:0000313" key="4">
    <source>
        <dbReference type="Proteomes" id="UP001596514"/>
    </source>
</evidence>
<feature type="compositionally biased region" description="Low complexity" evidence="1">
    <location>
        <begin position="104"/>
        <end position="116"/>
    </location>
</feature>
<dbReference type="RefSeq" id="WP_386274283.1">
    <property type="nucleotide sequence ID" value="NZ_JBHSIJ010000002.1"/>
</dbReference>
<dbReference type="InterPro" id="IPR029058">
    <property type="entry name" value="AB_hydrolase_fold"/>
</dbReference>
<dbReference type="EMBL" id="JBHTEE010000001">
    <property type="protein sequence ID" value="MFC7599882.1"/>
    <property type="molecule type" value="Genomic_DNA"/>
</dbReference>
<gene>
    <name evidence="3" type="ORF">ACFQVD_07155</name>
</gene>
<dbReference type="SUPFAM" id="SSF53474">
    <property type="entry name" value="alpha/beta-Hydrolases"/>
    <property type="match status" value="1"/>
</dbReference>